<dbReference type="EMBL" id="QXFV01001523">
    <property type="protein sequence ID" value="KAE9003862.1"/>
    <property type="molecule type" value="Genomic_DNA"/>
</dbReference>
<evidence type="ECO:0008006" key="8">
    <source>
        <dbReference type="Google" id="ProtNLM"/>
    </source>
</evidence>
<accession>A0A6A3KBK6</accession>
<dbReference type="EMBL" id="QXFU01001522">
    <property type="protein sequence ID" value="KAE9000637.1"/>
    <property type="molecule type" value="Genomic_DNA"/>
</dbReference>
<organism evidence="3 5">
    <name type="scientific">Phytophthora rubi</name>
    <dbReference type="NCBI Taxonomy" id="129364"/>
    <lineage>
        <taxon>Eukaryota</taxon>
        <taxon>Sar</taxon>
        <taxon>Stramenopiles</taxon>
        <taxon>Oomycota</taxon>
        <taxon>Peronosporomycetes</taxon>
        <taxon>Peronosporales</taxon>
        <taxon>Peronosporaceae</taxon>
        <taxon>Phytophthora</taxon>
    </lineage>
</organism>
<dbReference type="Proteomes" id="UP000434957">
    <property type="component" value="Unassembled WGS sequence"/>
</dbReference>
<protein>
    <recommendedName>
        <fullName evidence="8">BZIP domain-containing protein</fullName>
    </recommendedName>
</protein>
<dbReference type="OrthoDB" id="119576at2759"/>
<gene>
    <name evidence="3" type="ORF">PR001_g17867</name>
    <name evidence="2" type="ORF">PR002_g18137</name>
    <name evidence="4" type="ORF">PR003_g18882</name>
</gene>
<dbReference type="EMBL" id="QXFT01001548">
    <property type="protein sequence ID" value="KAE9315842.1"/>
    <property type="molecule type" value="Genomic_DNA"/>
</dbReference>
<feature type="compositionally biased region" description="Basic residues" evidence="1">
    <location>
        <begin position="34"/>
        <end position="46"/>
    </location>
</feature>
<feature type="region of interest" description="Disordered" evidence="1">
    <location>
        <begin position="11"/>
        <end position="64"/>
    </location>
</feature>
<evidence type="ECO:0000256" key="1">
    <source>
        <dbReference type="SAM" id="MobiDB-lite"/>
    </source>
</evidence>
<dbReference type="Proteomes" id="UP000435112">
    <property type="component" value="Unassembled WGS sequence"/>
</dbReference>
<dbReference type="AlphaFoldDB" id="A0A6A3KBK6"/>
<evidence type="ECO:0000313" key="7">
    <source>
        <dbReference type="Proteomes" id="UP000435112"/>
    </source>
</evidence>
<evidence type="ECO:0000313" key="4">
    <source>
        <dbReference type="EMBL" id="KAE9315842.1"/>
    </source>
</evidence>
<dbReference type="Proteomes" id="UP000429607">
    <property type="component" value="Unassembled WGS sequence"/>
</dbReference>
<sequence length="311" mass="35697">MNFFLLTNPHARLNMQPPSPGNPRSFPLKTRAIGPKRPRNLRRKSKNCANAKIQRRQRQKESKQAAVKLQEQIRQLDRQLTLMNEQTVQMRPRTQDAAFHTMNEYFQHIKRGINPAKHPSEAHATKNFLLATFANDLKSPDYTGLDQFVEQWQLLSEYHADIECQLSRIEVNPFVDGNLDLGDGEVEQYVNVAKTYGTTTLQISRTTIERVFPHILNDEELVQWLIGKTYSFSFTLIAYVDATTGRVFQIESKVDLTSALLDLLQDPFVTIKMVEATKMSKHGNLLLMCKRVRTSSRTASYENFTMGSGYV</sequence>
<comment type="caution">
    <text evidence="3">The sequence shown here is derived from an EMBL/GenBank/DDBJ whole genome shotgun (WGS) entry which is preliminary data.</text>
</comment>
<evidence type="ECO:0000313" key="3">
    <source>
        <dbReference type="EMBL" id="KAE9003862.1"/>
    </source>
</evidence>
<name>A0A6A3KBK6_9STRA</name>
<evidence type="ECO:0000313" key="5">
    <source>
        <dbReference type="Proteomes" id="UP000429607"/>
    </source>
</evidence>
<proteinExistence type="predicted"/>
<keyword evidence="6" id="KW-1185">Reference proteome</keyword>
<reference evidence="5 7" key="1">
    <citation type="submission" date="2018-09" db="EMBL/GenBank/DDBJ databases">
        <title>Genomic investigation of the strawberry pathogen Phytophthora fragariae indicates pathogenicity is determined by transcriptional variation in three key races.</title>
        <authorList>
            <person name="Adams T.M."/>
            <person name="Armitage A.D."/>
            <person name="Sobczyk M.K."/>
            <person name="Bates H.J."/>
            <person name="Dunwell J.M."/>
            <person name="Nellist C.F."/>
            <person name="Harrison R.J."/>
        </authorList>
    </citation>
    <scope>NUCLEOTIDE SEQUENCE [LARGE SCALE GENOMIC DNA]</scope>
    <source>
        <strain evidence="3 5">SCRP249</strain>
        <strain evidence="2 7">SCRP324</strain>
        <strain evidence="4 6">SCRP333</strain>
    </source>
</reference>
<evidence type="ECO:0000313" key="6">
    <source>
        <dbReference type="Proteomes" id="UP000434957"/>
    </source>
</evidence>
<evidence type="ECO:0000313" key="2">
    <source>
        <dbReference type="EMBL" id="KAE9000637.1"/>
    </source>
</evidence>